<accession>F8NVQ8</accession>
<feature type="compositionally biased region" description="Basic and acidic residues" evidence="1">
    <location>
        <begin position="116"/>
        <end position="125"/>
    </location>
</feature>
<proteinExistence type="predicted"/>
<dbReference type="HOGENOM" id="CLU_1993989_0_0_1"/>
<organism>
    <name type="scientific">Serpula lacrymans var. lacrymans (strain S7.9)</name>
    <name type="common">Dry rot fungus</name>
    <dbReference type="NCBI Taxonomy" id="578457"/>
    <lineage>
        <taxon>Eukaryota</taxon>
        <taxon>Fungi</taxon>
        <taxon>Dikarya</taxon>
        <taxon>Basidiomycota</taxon>
        <taxon>Agaricomycotina</taxon>
        <taxon>Agaricomycetes</taxon>
        <taxon>Agaricomycetidae</taxon>
        <taxon>Boletales</taxon>
        <taxon>Coniophorineae</taxon>
        <taxon>Serpulaceae</taxon>
        <taxon>Serpula</taxon>
    </lineage>
</organism>
<dbReference type="KEGG" id="sla:SERLADRAFT_438497"/>
<dbReference type="AlphaFoldDB" id="F8NVQ8"/>
<feature type="region of interest" description="Disordered" evidence="1">
    <location>
        <begin position="104"/>
        <end position="125"/>
    </location>
</feature>
<dbReference type="RefSeq" id="XP_007318914.1">
    <property type="nucleotide sequence ID" value="XM_007318852.1"/>
</dbReference>
<gene>
    <name evidence="2" type="ORF">SERLADRAFT_438497</name>
</gene>
<dbReference type="EMBL" id="GL945434">
    <property type="protein sequence ID" value="EGO24895.1"/>
    <property type="molecule type" value="Genomic_DNA"/>
</dbReference>
<evidence type="ECO:0000313" key="2">
    <source>
        <dbReference type="EMBL" id="EGO24895.1"/>
    </source>
</evidence>
<evidence type="ECO:0000256" key="1">
    <source>
        <dbReference type="SAM" id="MobiDB-lite"/>
    </source>
</evidence>
<dbReference type="Proteomes" id="UP000008064">
    <property type="component" value="Unassembled WGS sequence"/>
</dbReference>
<name>F8NVQ8_SERL9</name>
<reference evidence="2" key="1">
    <citation type="submission" date="2011-04" db="EMBL/GenBank/DDBJ databases">
        <title>Evolution of plant cell wall degrading machinery underlies the functional diversity of forest fungi.</title>
        <authorList>
            <consortium name="US DOE Joint Genome Institute (JGI-PGF)"/>
            <person name="Eastwood D.C."/>
            <person name="Floudas D."/>
            <person name="Binder M."/>
            <person name="Majcherczyk A."/>
            <person name="Schneider P."/>
            <person name="Aerts A."/>
            <person name="Asiegbu F.O."/>
            <person name="Baker S.E."/>
            <person name="Barry K."/>
            <person name="Bendiksby M."/>
            <person name="Blumentritt M."/>
            <person name="Coutinho P.M."/>
            <person name="Cullen D."/>
            <person name="Cullen D."/>
            <person name="Gathman A."/>
            <person name="Goodell B."/>
            <person name="Henrissat B."/>
            <person name="Ihrmark K."/>
            <person name="Kauserud H."/>
            <person name="Kohler A."/>
            <person name="LaButti K."/>
            <person name="Lapidus A."/>
            <person name="Lavin J.L."/>
            <person name="Lee Y.-H."/>
            <person name="Lindquist E."/>
            <person name="Lilly W."/>
            <person name="Lucas S."/>
            <person name="Morin E."/>
            <person name="Murat C."/>
            <person name="Oguiza J.A."/>
            <person name="Park J."/>
            <person name="Pisabarro A.G."/>
            <person name="Riley R."/>
            <person name="Rosling A."/>
            <person name="Salamov A."/>
            <person name="Schmidt O."/>
            <person name="Schmutz J."/>
            <person name="Skrede I."/>
            <person name="Stenlid J."/>
            <person name="Wiebenga A."/>
            <person name="Xie X."/>
            <person name="Kues U."/>
            <person name="Hibbett D.S."/>
            <person name="Hoffmeister D."/>
            <person name="Hogberg N."/>
            <person name="Martin F."/>
            <person name="Grigoriev I.V."/>
            <person name="Watkinson S.C."/>
        </authorList>
    </citation>
    <scope>NUCLEOTIDE SEQUENCE</scope>
    <source>
        <strain evidence="2">S7.9</strain>
    </source>
</reference>
<dbReference type="GeneID" id="18815029"/>
<sequence>MASAPARFEIAPRSGQRSLDSSRGSFAVPLAFSTLSHGLQRCPITLELDAWVHPHLRALDSPSPLHRNCRQPGHTHDEEFFVPRAARGTQYVSKRKLSIRLTLKDHQTSTAKTIKRHESTRPENI</sequence>
<protein>
    <submittedName>
        <fullName evidence="2">Uncharacterized protein</fullName>
    </submittedName>
</protein>
<feature type="region of interest" description="Disordered" evidence="1">
    <location>
        <begin position="1"/>
        <end position="22"/>
    </location>
</feature>